<evidence type="ECO:0000259" key="1">
    <source>
        <dbReference type="PROSITE" id="PS51462"/>
    </source>
</evidence>
<dbReference type="AlphaFoldDB" id="A0A0G1NQA6"/>
<sequence>MDTFEKQFKNELGNNIQVKVTSKEIDGTPGVMIYISGPTSLSENQITKMEAEVILNGLESLFDKDGLNQKDTYFVAVKVFLKKGSKLLIMKDNFGDWDLPGGRIKPDEFETPLEDIIRRKMSEELGNDIKYTIGKPVVFMRHERIEASTNSPVRIFAIGYEGTLESGEVKTSERHPEFLWVEPDTFKPESYFKGGWLKGIQEYLNLTK</sequence>
<reference evidence="2 3" key="1">
    <citation type="journal article" date="2015" name="Nature">
        <title>rRNA introns, odd ribosomes, and small enigmatic genomes across a large radiation of phyla.</title>
        <authorList>
            <person name="Brown C.T."/>
            <person name="Hug L.A."/>
            <person name="Thomas B.C."/>
            <person name="Sharon I."/>
            <person name="Castelle C.J."/>
            <person name="Singh A."/>
            <person name="Wilkins M.J."/>
            <person name="Williams K.H."/>
            <person name="Banfield J.F."/>
        </authorList>
    </citation>
    <scope>NUCLEOTIDE SEQUENCE [LARGE SCALE GENOMIC DNA]</scope>
</reference>
<accession>A0A0G1NQA6</accession>
<gene>
    <name evidence="2" type="ORF">UX31_C0001G0025</name>
</gene>
<proteinExistence type="predicted"/>
<name>A0A0G1NQA6_9BACT</name>
<dbReference type="EMBL" id="LCLS01000001">
    <property type="protein sequence ID" value="KKU22507.1"/>
    <property type="molecule type" value="Genomic_DNA"/>
</dbReference>
<organism evidence="2 3">
    <name type="scientific">Candidatus Nomurabacteria bacterium GW2011_GWA1_46_11</name>
    <dbReference type="NCBI Taxonomy" id="1618732"/>
    <lineage>
        <taxon>Bacteria</taxon>
        <taxon>Candidatus Nomuraibacteriota</taxon>
    </lineage>
</organism>
<evidence type="ECO:0000313" key="3">
    <source>
        <dbReference type="Proteomes" id="UP000034107"/>
    </source>
</evidence>
<dbReference type="InterPro" id="IPR015797">
    <property type="entry name" value="NUDIX_hydrolase-like_dom_sf"/>
</dbReference>
<comment type="caution">
    <text evidence="2">The sequence shown here is derived from an EMBL/GenBank/DDBJ whole genome shotgun (WGS) entry which is preliminary data.</text>
</comment>
<dbReference type="SUPFAM" id="SSF55811">
    <property type="entry name" value="Nudix"/>
    <property type="match status" value="1"/>
</dbReference>
<dbReference type="Gene3D" id="3.90.79.10">
    <property type="entry name" value="Nucleoside Triphosphate Pyrophosphohydrolase"/>
    <property type="match status" value="1"/>
</dbReference>
<dbReference type="PROSITE" id="PS51462">
    <property type="entry name" value="NUDIX"/>
    <property type="match status" value="1"/>
</dbReference>
<dbReference type="Proteomes" id="UP000034107">
    <property type="component" value="Unassembled WGS sequence"/>
</dbReference>
<dbReference type="InterPro" id="IPR000086">
    <property type="entry name" value="NUDIX_hydrolase_dom"/>
</dbReference>
<evidence type="ECO:0000313" key="2">
    <source>
        <dbReference type="EMBL" id="KKU22507.1"/>
    </source>
</evidence>
<protein>
    <recommendedName>
        <fullName evidence="1">Nudix hydrolase domain-containing protein</fullName>
    </recommendedName>
</protein>
<feature type="domain" description="Nudix hydrolase" evidence="1">
    <location>
        <begin position="72"/>
        <end position="204"/>
    </location>
</feature>